<protein>
    <submittedName>
        <fullName evidence="2">AIPR family protein</fullName>
    </submittedName>
</protein>
<reference evidence="2" key="2">
    <citation type="submission" date="2023-04" db="EMBL/GenBank/DDBJ databases">
        <authorList>
            <person name="Beletskiy A.V."/>
            <person name="Mardanov A.V."/>
            <person name="Ravin N.V."/>
        </authorList>
    </citation>
    <scope>NUCLEOTIDE SEQUENCE</scope>
    <source>
        <strain evidence="2">GKL-01</strain>
    </source>
</reference>
<dbReference type="Pfam" id="PF10592">
    <property type="entry name" value="AIPR"/>
    <property type="match status" value="1"/>
</dbReference>
<organism evidence="2">
    <name type="scientific">Candidatus Thiocaldithrix dubininis</name>
    <dbReference type="NCBI Taxonomy" id="3080823"/>
    <lineage>
        <taxon>Bacteria</taxon>
        <taxon>Pseudomonadati</taxon>
        <taxon>Pseudomonadota</taxon>
        <taxon>Gammaproteobacteria</taxon>
        <taxon>Thiotrichales</taxon>
        <taxon>Thiotrichaceae</taxon>
        <taxon>Candidatus Thiocaldithrix</taxon>
    </lineage>
</organism>
<evidence type="ECO:0000259" key="1">
    <source>
        <dbReference type="Pfam" id="PF10592"/>
    </source>
</evidence>
<reference evidence="2" key="1">
    <citation type="journal article" date="2023" name="Int. J. Mol. Sci.">
        <title>Metagenomics Revealed a New Genus 'Candidatus Thiocaldithrix dubininis' gen. nov., sp. nov. and a New Species 'Candidatus Thiothrix putei' sp. nov. in the Family Thiotrichaceae, Some Members of Which Have Traits of Both Na+- and H+-Motive Energetics.</title>
        <authorList>
            <person name="Ravin N.V."/>
            <person name="Muntyan M.S."/>
            <person name="Smolyakov D.D."/>
            <person name="Rudenko T.S."/>
            <person name="Beletsky A.V."/>
            <person name="Mardanov A.V."/>
            <person name="Grabovich M.Y."/>
        </authorList>
    </citation>
    <scope>NUCLEOTIDE SEQUENCE</scope>
    <source>
        <strain evidence="2">GKL-01</strain>
    </source>
</reference>
<name>A0AA95HAE7_9GAMM</name>
<dbReference type="KEGG" id="tdu:QJT80_06170"/>
<accession>A0AA95HAE7</accession>
<dbReference type="EMBL" id="CP124755">
    <property type="protein sequence ID" value="WGZ92063.1"/>
    <property type="molecule type" value="Genomic_DNA"/>
</dbReference>
<gene>
    <name evidence="2" type="ORF">QJT80_06170</name>
</gene>
<dbReference type="Proteomes" id="UP001300672">
    <property type="component" value="Chromosome"/>
</dbReference>
<proteinExistence type="predicted"/>
<dbReference type="InterPro" id="IPR018891">
    <property type="entry name" value="AIPR_C"/>
</dbReference>
<evidence type="ECO:0000313" key="2">
    <source>
        <dbReference type="EMBL" id="WGZ92063.1"/>
    </source>
</evidence>
<dbReference type="AlphaFoldDB" id="A0AA95HAE7"/>
<sequence length="571" mass="65500">MDKITKSILNSFVDQFDLGKYPEDKQFENFVNYCITTKLYRNSFELDDVHTGSGGDAGIDGLFFIVNGKLIIDEDELKDVVDSVNYLDADIIFIQSKTSNSFDGSQIGSFINGVKDFLDDKSELVHNEKIKKLKNIWDSVISMSSLMINRRPNCKLYYVCTGKWLEDKNLNAIRKRGQKDLDNLNLFDSIAIELLGAVDIQKLYNETKNKLSTTINFQNRVTLPDIEGISEAYLGVLPYNDYMKLIKDEKNDVIHNIFDDNVRDFQGDNPVNQKIKKTLEEGSYNLFCVLNNGITIVASDLTPAGNRFTIRDYQVVNGCQTSNVLFNCRNLKGIENVFVPIKIIVTDSDEVKTRITLANNSQTEVKTEQLEALNSFQRGLENYYNAEKMGITLHYERRSQQYNATGIKKSQIISIPIQIKCFASVFLNSPHLVSGYYGSIVKRFNGKFFEVDHKYLPYYVSALTYYKIEQYFRSLDIESDYKKLRFHIMFLVRLLTMGEHLDPLNSAKIEKKCETFKNILLDENKSLSTFKKAIDIINSSGIDKNKKQYKAESDTDLLITAYRRDIAKANN</sequence>
<feature type="domain" description="Abortive phage infection protein C-terminal" evidence="1">
    <location>
        <begin position="258"/>
        <end position="504"/>
    </location>
</feature>